<keyword evidence="4" id="KW-1185">Reference proteome</keyword>
<dbReference type="PANTHER" id="PTHR34819">
    <property type="entry name" value="LARGE CYSTEINE-RICH PERIPLASMIC PROTEIN OMCB"/>
    <property type="match status" value="1"/>
</dbReference>
<dbReference type="PANTHER" id="PTHR34819:SF3">
    <property type="entry name" value="CELL SURFACE PROTEIN"/>
    <property type="match status" value="1"/>
</dbReference>
<evidence type="ECO:0000259" key="2">
    <source>
        <dbReference type="PROSITE" id="PS50222"/>
    </source>
</evidence>
<dbReference type="InterPro" id="IPR002048">
    <property type="entry name" value="EF_hand_dom"/>
</dbReference>
<evidence type="ECO:0000313" key="3">
    <source>
        <dbReference type="EMBL" id="TXB60633.1"/>
    </source>
</evidence>
<dbReference type="PROSITE" id="PS00018">
    <property type="entry name" value="EF_HAND_1"/>
    <property type="match status" value="2"/>
</dbReference>
<dbReference type="Proteomes" id="UP000321580">
    <property type="component" value="Unassembled WGS sequence"/>
</dbReference>
<gene>
    <name evidence="3" type="ORF">FRY97_20135</name>
</gene>
<dbReference type="InterPro" id="IPR025592">
    <property type="entry name" value="DUF4347"/>
</dbReference>
<dbReference type="InterPro" id="IPR001434">
    <property type="entry name" value="OmcB-like_DUF11"/>
</dbReference>
<accession>A0A5C6RH48</accession>
<organism evidence="3 4">
    <name type="scientific">Phaeodactylibacter luteus</name>
    <dbReference type="NCBI Taxonomy" id="1564516"/>
    <lineage>
        <taxon>Bacteria</taxon>
        <taxon>Pseudomonadati</taxon>
        <taxon>Bacteroidota</taxon>
        <taxon>Saprospiria</taxon>
        <taxon>Saprospirales</taxon>
        <taxon>Haliscomenobacteraceae</taxon>
        <taxon>Phaeodactylibacter</taxon>
    </lineage>
</organism>
<feature type="region of interest" description="Disordered" evidence="1">
    <location>
        <begin position="1713"/>
        <end position="1734"/>
    </location>
</feature>
<evidence type="ECO:0000313" key="4">
    <source>
        <dbReference type="Proteomes" id="UP000321580"/>
    </source>
</evidence>
<dbReference type="GO" id="GO:0005509">
    <property type="term" value="F:calcium ion binding"/>
    <property type="evidence" value="ECO:0007669"/>
    <property type="project" value="InterPro"/>
</dbReference>
<dbReference type="PROSITE" id="PS50222">
    <property type="entry name" value="EF_HAND_2"/>
    <property type="match status" value="1"/>
</dbReference>
<dbReference type="Gene3D" id="2.60.40.10">
    <property type="entry name" value="Immunoglobulins"/>
    <property type="match status" value="3"/>
</dbReference>
<proteinExistence type="predicted"/>
<feature type="region of interest" description="Disordered" evidence="1">
    <location>
        <begin position="1596"/>
        <end position="1615"/>
    </location>
</feature>
<dbReference type="Pfam" id="PF01345">
    <property type="entry name" value="DUF11"/>
    <property type="match status" value="3"/>
</dbReference>
<dbReference type="RefSeq" id="WP_147169423.1">
    <property type="nucleotide sequence ID" value="NZ_VOOR01000071.1"/>
</dbReference>
<dbReference type="InterPro" id="IPR013783">
    <property type="entry name" value="Ig-like_fold"/>
</dbReference>
<protein>
    <submittedName>
        <fullName evidence="3">DUF11 domain-containing protein</fullName>
    </submittedName>
</protein>
<dbReference type="InterPro" id="IPR051172">
    <property type="entry name" value="Chlamydia_OmcB"/>
</dbReference>
<feature type="domain" description="EF-hand" evidence="2">
    <location>
        <begin position="338"/>
        <end position="364"/>
    </location>
</feature>
<dbReference type="OrthoDB" id="9805017at2"/>
<name>A0A5C6RH48_9BACT</name>
<dbReference type="Pfam" id="PF14252">
    <property type="entry name" value="DUF4347"/>
    <property type="match status" value="1"/>
</dbReference>
<reference evidence="3 4" key="1">
    <citation type="submission" date="2019-08" db="EMBL/GenBank/DDBJ databases">
        <title>Genome of Phaeodactylibacter luteus.</title>
        <authorList>
            <person name="Bowman J.P."/>
        </authorList>
    </citation>
    <scope>NUCLEOTIDE SEQUENCE [LARGE SCALE GENOMIC DNA]</scope>
    <source>
        <strain evidence="3 4">KCTC 42180</strain>
    </source>
</reference>
<sequence>MKQKTYRAKSNKMMRNLHATAASATRLPAALFVLVFILLAGTSLLAEPPASSHTYIDASLPDAHLLEQAVAGTADGTFHLFSHGRPGELLINGQWLGAEAIAQWYTTTTRPYHHTTTRPYHHTTTRPYHHTTTRPCHHITTPPYHHTTTPPYHHTTTRPYHHTTIPPYHHTTISPYHHTTTPPYHHTTTPPYDHTTTPPYDHITTSPHHHTTTPPYHHTTTPPYDHTTTPPYDHITTSPHHHTTTPPHHHVTTRLHIYGCNFAQGPKGQAAVAYLEKELGIAVAASTNVTGAEGDWVLEVNPQAFTLSPLPFTLKDYPHSLQCTGPAGDCDGDGVLDIDDLDDDNDGILDSEEIGTFFLDLGSATNASNGIIQLSNGTNTYTGFTTSSGLPIDIVVTGSGILGFRSQANGSIELSNASLTVQFFNTNTGDPVALRGFIFSFEDLETVSPNFERVTSFSYTDNNGNVTNFGGANSWSGWYGSNGIPFGSPGSNLSTNGSGHLTTNYPREGNFQSNKFARLNVSSIGITTFTFNTAQSGGLYNFNWLDVLFYPEFVDTDNDGIPNEFDLDSDNDNCDDVVESGGVDADGDGILDGDGFDGDGRVTTGGLITDGYDGANGNEYLATQVNINADPVDVLVPEGAPANFTIGATADETTTYTGAAPNTLPDYTTPGNANAGLNYQWYLGDPNAGGTLLMDDGVYSGTDTETLSISDATGLFGQYFVRVTHDDNVCVEEIRSAQLLNACVPVPGNPDTDGDGIADVCDLDDDNDGILDSNEGGTFTSEGNISVIVSNGVTGNPALLDDNDIATAAQTFTPLDYLVIDLGVVIPAGETIEVTVTDNTGFGRDFEATISEVPSGSYSAGGGDNQVVFDESIPATPSIISYVLSQATRYIQIVQTDGWFVGFSGFNITEIDYAFSNVDDDVDNDGIPNRLDPDSDNDGCDDVVESGGTDTDGDGILDGDGFDGDGRVTTGGLITDGYDGANGDEYLATQVNINADPVDVLVPEGAPANFSIDATADETTTYTGTPPNTMPDYTTPGNANAGLNYQWYLGDPNAGGTLLTNGGVYSGTNSATLAISDVTGLIGNEYFVVVTHDDNACVEEIRSAQLISACDPASGNPDTDGDGITDVCDLDDDNDGILDSEEFSASPSLLILWAQDGHTATGSDIILSSSITSATRLEDGDGPSLTVNKVIAPIASYHDITGVDETTLANAMVAGDYTEFTMTIGAKPLAISDARFGNTNVGQGAFQFALSVFVNSVEQILIQDETVPLSGGIFNANPVILESNTVYTFRFYFYNASGNVRFDNNTLFGFQSLDSDQDGILNYLDLDSDNDGCFDVVESGGTDADGDGILDGDGFDGDGRVTTGGMITDGYDGANGNEYLATQVNINTDPVDVTVPSGSPVTFTIGATADETTTFSSGTPDYTTPGNANAGLNYQWYLGDPNAGGTPLNNTGVYSGTDTDMLNISNATGLFGNEYFVVVTHDDNVCVEEIRSASLLSADADLGITKTVDNPTPDVGDNVVFTLTVTNNGPAAATGVEVVDLLPSGYTYVSDDGGGAYASGSGLWTIGNLANGGTATLNITATVNATGDYLNTVTVTGNENDPDTNNNTDDEPTAPVAQTDLSITKTVDNPTPDVGDNVVFTLTVTNNGPSAATGVEVTDNLPSGYTYVSDDGGGAYASGTGLWTIGNLANGGTATLNITATVNATGDYVNTATVTGNENDPDTNNNTDDEPTAPVAQTDLGITKTVDNPTPDVGDNVVFTLTVTNNGPSAATGVEVTDNLPSGYTYVSDDGGGAYASGTGLWTIGNLAASATATLNITATVLTTGDYLNIARVSGNENDPDPTNNVDGAEVTPNCTIRNINPNINNN</sequence>
<evidence type="ECO:0000256" key="1">
    <source>
        <dbReference type="SAM" id="MobiDB-lite"/>
    </source>
</evidence>
<dbReference type="InterPro" id="IPR028974">
    <property type="entry name" value="TSP_type-3_rpt"/>
</dbReference>
<dbReference type="InterPro" id="IPR018247">
    <property type="entry name" value="EF_Hand_1_Ca_BS"/>
</dbReference>
<dbReference type="InterPro" id="IPR047589">
    <property type="entry name" value="DUF11_rpt"/>
</dbReference>
<dbReference type="EMBL" id="VOOR01000071">
    <property type="protein sequence ID" value="TXB60633.1"/>
    <property type="molecule type" value="Genomic_DNA"/>
</dbReference>
<dbReference type="Gene3D" id="4.10.1080.10">
    <property type="entry name" value="TSP type-3 repeat"/>
    <property type="match status" value="2"/>
</dbReference>
<dbReference type="SUPFAM" id="SSF103647">
    <property type="entry name" value="TSP type-3 repeat"/>
    <property type="match status" value="3"/>
</dbReference>
<dbReference type="NCBIfam" id="TIGR01451">
    <property type="entry name" value="B_ant_repeat"/>
    <property type="match status" value="3"/>
</dbReference>
<comment type="caution">
    <text evidence="3">The sequence shown here is derived from an EMBL/GenBank/DDBJ whole genome shotgun (WGS) entry which is preliminary data.</text>
</comment>